<keyword evidence="3" id="KW-0472">Membrane</keyword>
<dbReference type="Pfam" id="PF00264">
    <property type="entry name" value="Tyrosinase"/>
    <property type="match status" value="1"/>
</dbReference>
<evidence type="ECO:0000259" key="4">
    <source>
        <dbReference type="Pfam" id="PF00264"/>
    </source>
</evidence>
<keyword evidence="7" id="KW-1185">Reference proteome</keyword>
<dbReference type="InterPro" id="IPR050316">
    <property type="entry name" value="Tyrosinase/Hemocyanin"/>
</dbReference>
<dbReference type="PANTHER" id="PTHR11474:SF126">
    <property type="entry name" value="TYROSINASE-LIKE PROTEIN TYR-1-RELATED"/>
    <property type="match status" value="1"/>
</dbReference>
<keyword evidence="2" id="KW-0186">Copper</keyword>
<proteinExistence type="predicted"/>
<dbReference type="AlphaFoldDB" id="A0A485LCG2"/>
<accession>A0A485LCG2</accession>
<feature type="domain" description="Tyrosinase copper-binding" evidence="4">
    <location>
        <begin position="115"/>
        <end position="312"/>
    </location>
</feature>
<protein>
    <submittedName>
        <fullName evidence="6">Aste57867_18772 protein</fullName>
    </submittedName>
</protein>
<evidence type="ECO:0000313" key="6">
    <source>
        <dbReference type="EMBL" id="VFT95506.1"/>
    </source>
</evidence>
<keyword evidence="3" id="KW-0812">Transmembrane</keyword>
<evidence type="ECO:0000313" key="5">
    <source>
        <dbReference type="EMBL" id="KAF0689814.1"/>
    </source>
</evidence>
<dbReference type="EMBL" id="CAADRA010006431">
    <property type="protein sequence ID" value="VFT95506.1"/>
    <property type="molecule type" value="Genomic_DNA"/>
</dbReference>
<evidence type="ECO:0000256" key="1">
    <source>
        <dbReference type="ARBA" id="ARBA00022723"/>
    </source>
</evidence>
<dbReference type="Proteomes" id="UP000332933">
    <property type="component" value="Unassembled WGS sequence"/>
</dbReference>
<dbReference type="PANTHER" id="PTHR11474">
    <property type="entry name" value="TYROSINASE FAMILY MEMBER"/>
    <property type="match status" value="1"/>
</dbReference>
<evidence type="ECO:0000256" key="2">
    <source>
        <dbReference type="ARBA" id="ARBA00023008"/>
    </source>
</evidence>
<evidence type="ECO:0000313" key="7">
    <source>
        <dbReference type="Proteomes" id="UP000332933"/>
    </source>
</evidence>
<keyword evidence="1" id="KW-0479">Metal-binding</keyword>
<dbReference type="GO" id="GO:0016491">
    <property type="term" value="F:oxidoreductase activity"/>
    <property type="evidence" value="ECO:0007669"/>
    <property type="project" value="InterPro"/>
</dbReference>
<reference evidence="5" key="2">
    <citation type="submission" date="2019-06" db="EMBL/GenBank/DDBJ databases">
        <title>Genomics analysis of Aphanomyces spp. identifies a new class of oomycete effector associated with host adaptation.</title>
        <authorList>
            <person name="Gaulin E."/>
        </authorList>
    </citation>
    <scope>NUCLEOTIDE SEQUENCE</scope>
    <source>
        <strain evidence="5">CBS 578.67</strain>
    </source>
</reference>
<dbReference type="InterPro" id="IPR002227">
    <property type="entry name" value="Tyrosinase_Cu-bd"/>
</dbReference>
<name>A0A485LCG2_9STRA</name>
<dbReference type="InterPro" id="IPR008922">
    <property type="entry name" value="Di-copper_centre_dom_sf"/>
</dbReference>
<dbReference type="Gene3D" id="1.10.1280.10">
    <property type="entry name" value="Di-copper center containing domain from catechol oxidase"/>
    <property type="match status" value="1"/>
</dbReference>
<feature type="transmembrane region" description="Helical" evidence="3">
    <location>
        <begin position="56"/>
        <end position="76"/>
    </location>
</feature>
<dbReference type="OrthoDB" id="6132182at2759"/>
<dbReference type="EMBL" id="VJMH01006410">
    <property type="protein sequence ID" value="KAF0689814.1"/>
    <property type="molecule type" value="Genomic_DNA"/>
</dbReference>
<gene>
    <name evidence="6" type="primary">Aste57867_18772</name>
    <name evidence="5" type="ORF">As57867_018708</name>
    <name evidence="6" type="ORF">ASTE57867_18772</name>
</gene>
<reference evidence="6 7" key="1">
    <citation type="submission" date="2019-03" db="EMBL/GenBank/DDBJ databases">
        <authorList>
            <person name="Gaulin E."/>
            <person name="Dumas B."/>
        </authorList>
    </citation>
    <scope>NUCLEOTIDE SEQUENCE [LARGE SCALE GENOMIC DNA]</scope>
    <source>
        <strain evidence="6">CBS 568.67</strain>
    </source>
</reference>
<evidence type="ECO:0000256" key="3">
    <source>
        <dbReference type="SAM" id="Phobius"/>
    </source>
</evidence>
<sequence>MEDAFPAVSLVQAGNGRSFDWPKLPAETHTFLLACFLKGFLWAIENPPQRCIVMRHILSIVLILVIAVLGLGQPSFTPCNDTGPRIRKPWSLLTTRDKWVYVNAVADAMAAGFHQRFVEIHTEPSTSYEAHGCMFLYWHRKFLLAYENMLRSLKPDYACLTIPYWDYATLSSQYVARSCTSMYQCATDVINYFGGTVDSTGLSSWSPINGNAIGGNGCVQRFPLNNYCQSSSAVQTHTCMRCLPRNDYSTATVPPEINIVPVFAQIFGGPTLRSMSDGVQLGCHNNIHSKLASVMAQMESPADPLFLLHHVQQRGQIDLMHRIFFKCRVADAGVKGNIPVLTDAQKRNANDPRLWTSCTRLNGTTINPTDPVRMLGGEFGQPKIDVHDPASPLYTYFKDLPRPYYMYADGDDMGSFSHRYIYTGMLADMLTQCAAYIAPKGASLLSSNYGNDVNPSYVDRCVDRPRLTCERTQTSFIDYVSRLAGDLGWSHGHLTAQIEAMVCAHHNECLGGVRDFSASFKASFHPNGPPRCKVIMDRLESNRMFINLPNWRTVVARFFPCPNTTATVATS</sequence>
<feature type="transmembrane region" description="Helical" evidence="3">
    <location>
        <begin position="28"/>
        <end position="44"/>
    </location>
</feature>
<organism evidence="6 7">
    <name type="scientific">Aphanomyces stellatus</name>
    <dbReference type="NCBI Taxonomy" id="120398"/>
    <lineage>
        <taxon>Eukaryota</taxon>
        <taxon>Sar</taxon>
        <taxon>Stramenopiles</taxon>
        <taxon>Oomycota</taxon>
        <taxon>Saprolegniomycetes</taxon>
        <taxon>Saprolegniales</taxon>
        <taxon>Verrucalvaceae</taxon>
        <taxon>Aphanomyces</taxon>
    </lineage>
</organism>
<dbReference type="GO" id="GO:0046872">
    <property type="term" value="F:metal ion binding"/>
    <property type="evidence" value="ECO:0007669"/>
    <property type="project" value="UniProtKB-KW"/>
</dbReference>
<dbReference type="SUPFAM" id="SSF48056">
    <property type="entry name" value="Di-copper centre-containing domain"/>
    <property type="match status" value="1"/>
</dbReference>
<keyword evidence="3" id="KW-1133">Transmembrane helix</keyword>